<dbReference type="Proteomes" id="UP001165565">
    <property type="component" value="Unassembled WGS sequence"/>
</dbReference>
<organism evidence="3 4">
    <name type="scientific">Sphingomonas lycopersici</name>
    <dbReference type="NCBI Taxonomy" id="2951807"/>
    <lineage>
        <taxon>Bacteria</taxon>
        <taxon>Pseudomonadati</taxon>
        <taxon>Pseudomonadota</taxon>
        <taxon>Alphaproteobacteria</taxon>
        <taxon>Sphingomonadales</taxon>
        <taxon>Sphingomonadaceae</taxon>
        <taxon>Sphingomonas</taxon>
    </lineage>
</organism>
<dbReference type="SUPFAM" id="SSF55961">
    <property type="entry name" value="Bet v1-like"/>
    <property type="match status" value="1"/>
</dbReference>
<protein>
    <submittedName>
        <fullName evidence="3">SRPBCC domain-containing protein</fullName>
    </submittedName>
</protein>
<gene>
    <name evidence="3" type="ORF">NEE01_19120</name>
</gene>
<evidence type="ECO:0000313" key="3">
    <source>
        <dbReference type="EMBL" id="MCW6536895.1"/>
    </source>
</evidence>
<proteinExistence type="inferred from homology"/>
<dbReference type="Gene3D" id="3.30.530.20">
    <property type="match status" value="1"/>
</dbReference>
<comment type="caution">
    <text evidence="3">The sequence shown here is derived from an EMBL/GenBank/DDBJ whole genome shotgun (WGS) entry which is preliminary data.</text>
</comment>
<evidence type="ECO:0000259" key="2">
    <source>
        <dbReference type="Pfam" id="PF08327"/>
    </source>
</evidence>
<dbReference type="Pfam" id="PF08327">
    <property type="entry name" value="AHSA1"/>
    <property type="match status" value="1"/>
</dbReference>
<keyword evidence="4" id="KW-1185">Reference proteome</keyword>
<comment type="similarity">
    <text evidence="1">Belongs to the AHA1 family.</text>
</comment>
<evidence type="ECO:0000313" key="4">
    <source>
        <dbReference type="Proteomes" id="UP001165565"/>
    </source>
</evidence>
<dbReference type="AlphaFoldDB" id="A0AA41ZAA4"/>
<dbReference type="RefSeq" id="WP_265270697.1">
    <property type="nucleotide sequence ID" value="NZ_JANFAV010000017.1"/>
</dbReference>
<feature type="domain" description="Activator of Hsp90 ATPase homologue 1/2-like C-terminal" evidence="2">
    <location>
        <begin position="48"/>
        <end position="186"/>
    </location>
</feature>
<sequence>MTVPFGEAAFCALNCGLPLRTLARAATPVTVPQSMNSQSHSASRIIIATPRAIFCAIVDPEVLVKWRAPVGMEAVLLSFDPRLGGGYKMVLRYKDGTGQGKTTADSDVVLAHFEALEAEERIVEAITFENAGPAFGGTMRLTTTMKPVTGGTRVTLLAEEVPAGISEADHVAGMEAVLKNLANLLE</sequence>
<dbReference type="EMBL" id="JANFAV010000017">
    <property type="protein sequence ID" value="MCW6536895.1"/>
    <property type="molecule type" value="Genomic_DNA"/>
</dbReference>
<dbReference type="InterPro" id="IPR023393">
    <property type="entry name" value="START-like_dom_sf"/>
</dbReference>
<evidence type="ECO:0000256" key="1">
    <source>
        <dbReference type="ARBA" id="ARBA00006817"/>
    </source>
</evidence>
<reference evidence="3" key="1">
    <citation type="submission" date="2022-06" db="EMBL/GenBank/DDBJ databases">
        <title>Sphingomonas sp. nov. isolated from rhizosphere soil of tomato.</title>
        <authorList>
            <person name="Dong H."/>
            <person name="Gao R."/>
        </authorList>
    </citation>
    <scope>NUCLEOTIDE SEQUENCE</scope>
    <source>
        <strain evidence="3">MMSM24</strain>
    </source>
</reference>
<dbReference type="InterPro" id="IPR013538">
    <property type="entry name" value="ASHA1/2-like_C"/>
</dbReference>
<name>A0AA41ZAA4_9SPHN</name>
<accession>A0AA41ZAA4</accession>